<accession>A0A3T0MXL6</accession>
<keyword evidence="2" id="KW-1185">Reference proteome</keyword>
<dbReference type="KEGG" id="sedi:EBB79_00410"/>
<organism evidence="1 2">
    <name type="scientific">Parasedimentitalea marina</name>
    <dbReference type="NCBI Taxonomy" id="2483033"/>
    <lineage>
        <taxon>Bacteria</taxon>
        <taxon>Pseudomonadati</taxon>
        <taxon>Pseudomonadota</taxon>
        <taxon>Alphaproteobacteria</taxon>
        <taxon>Rhodobacterales</taxon>
        <taxon>Paracoccaceae</taxon>
        <taxon>Parasedimentitalea</taxon>
    </lineage>
</organism>
<gene>
    <name evidence="1" type="ORF">EBB79_00410</name>
</gene>
<evidence type="ECO:0000313" key="2">
    <source>
        <dbReference type="Proteomes" id="UP000283063"/>
    </source>
</evidence>
<dbReference type="AlphaFoldDB" id="A0A3T0MXL6"/>
<evidence type="ECO:0000313" key="1">
    <source>
        <dbReference type="EMBL" id="AZV76502.1"/>
    </source>
</evidence>
<dbReference type="EMBL" id="CP033219">
    <property type="protein sequence ID" value="AZV76502.1"/>
    <property type="molecule type" value="Genomic_DNA"/>
</dbReference>
<dbReference type="RefSeq" id="WP_127746943.1">
    <property type="nucleotide sequence ID" value="NZ_CP033219.1"/>
</dbReference>
<dbReference type="InterPro" id="IPR021445">
    <property type="entry name" value="DUF3095"/>
</dbReference>
<dbReference type="Proteomes" id="UP000283063">
    <property type="component" value="Chromosome"/>
</dbReference>
<protein>
    <submittedName>
        <fullName evidence="1">DUF3095 domain-containing protein</fullName>
    </submittedName>
</protein>
<reference evidence="1 2" key="1">
    <citation type="submission" date="2018-10" db="EMBL/GenBank/DDBJ databases">
        <title>Parasedimentitalea marina sp. nov., a psychrophilic bacterium isolated from deep seawater of the New Britain Trench.</title>
        <authorList>
            <person name="Cao J."/>
        </authorList>
    </citation>
    <scope>NUCLEOTIDE SEQUENCE [LARGE SCALE GENOMIC DNA]</scope>
    <source>
        <strain evidence="1 2">W43</strain>
    </source>
</reference>
<proteinExistence type="predicted"/>
<name>A0A3T0MXL6_9RHOB</name>
<dbReference type="Pfam" id="PF11294">
    <property type="entry name" value="DUF3095"/>
    <property type="match status" value="1"/>
</dbReference>
<sequence length="388" mass="42293">MTTHRFYEELPRREKFSDLAQPETYTPLPQDWLVGCCDIVDSTGLIATGQYKTVNMIGASVISALINAMQGRAFPYVFGGDGASFAIPSTEKDKCHEVLSHLRSWVSAEFDVDLRAALLPVEWIRAEGLEVRVARHAVSSGVDYAMFNGGGLAWAEQQMKADGFSVPPSVHITPPDLTGLSCRWSNIKARNGTIISLVMLPPQKGGDSAFSQVVSQVLALAAQLERSGHPVPRGGPPLRYPPPGLTLEAHVSRGTTLLALRKLRLMVTTAVTGLMMWSGRTFGSFDPVHYRTMLSANADFRKFDDGLKMTLDCDSGTRNELIDLLERAKTAGHIRYGLHEQDEAMVTCIVPSATRDDHVHFVDGAAGGYTSAAARIKAEDQPAEVRPE</sequence>
<dbReference type="OrthoDB" id="5342145at2"/>